<feature type="compositionally biased region" description="Polar residues" evidence="8">
    <location>
        <begin position="1"/>
        <end position="15"/>
    </location>
</feature>
<dbReference type="SMART" id="SM00355">
    <property type="entry name" value="ZnF_C2H2"/>
    <property type="match status" value="4"/>
</dbReference>
<dbReference type="PROSITE" id="PS50157">
    <property type="entry name" value="ZINC_FINGER_C2H2_2"/>
    <property type="match status" value="2"/>
</dbReference>
<evidence type="ECO:0000256" key="4">
    <source>
        <dbReference type="ARBA" id="ARBA00022771"/>
    </source>
</evidence>
<evidence type="ECO:0000256" key="3">
    <source>
        <dbReference type="ARBA" id="ARBA00022737"/>
    </source>
</evidence>
<keyword evidence="5" id="KW-0862">Zinc</keyword>
<proteinExistence type="predicted"/>
<dbReference type="Proteomes" id="UP001162131">
    <property type="component" value="Unassembled WGS sequence"/>
</dbReference>
<keyword evidence="4 7" id="KW-0863">Zinc-finger</keyword>
<dbReference type="SUPFAM" id="SSF57667">
    <property type="entry name" value="beta-beta-alpha zinc fingers"/>
    <property type="match status" value="1"/>
</dbReference>
<comment type="caution">
    <text evidence="10">The sequence shown here is derived from an EMBL/GenBank/DDBJ whole genome shotgun (WGS) entry which is preliminary data.</text>
</comment>
<dbReference type="InterPro" id="IPR036236">
    <property type="entry name" value="Znf_C2H2_sf"/>
</dbReference>
<evidence type="ECO:0000256" key="6">
    <source>
        <dbReference type="ARBA" id="ARBA00023242"/>
    </source>
</evidence>
<dbReference type="AlphaFoldDB" id="A0AAU9JIU4"/>
<sequence length="180" mass="20917">MNQLSSQAKEPNTFKNSKKASDSIGESFLCEHCMKYFDSAFTLKAHLLNEFELDDDSIAFFNMETRINENSESPTSADTHECEKIFKKSEKVLLNCPNCNKIFKGQKGLNQHLGKIHNRKKRNSICKKCGKTFKHKYALKFHIRQVHDEATRVLCTFCGKEIYNKYMLAKHVSEKHYILN</sequence>
<keyword evidence="6" id="KW-0539">Nucleus</keyword>
<evidence type="ECO:0000313" key="10">
    <source>
        <dbReference type="EMBL" id="CAG9326185.1"/>
    </source>
</evidence>
<evidence type="ECO:0000259" key="9">
    <source>
        <dbReference type="PROSITE" id="PS50157"/>
    </source>
</evidence>
<evidence type="ECO:0000256" key="2">
    <source>
        <dbReference type="ARBA" id="ARBA00022723"/>
    </source>
</evidence>
<dbReference type="PROSITE" id="PS00028">
    <property type="entry name" value="ZINC_FINGER_C2H2_1"/>
    <property type="match status" value="3"/>
</dbReference>
<feature type="domain" description="C2H2-type" evidence="9">
    <location>
        <begin position="124"/>
        <end position="152"/>
    </location>
</feature>
<dbReference type="EMBL" id="CAJZBQ010000040">
    <property type="protein sequence ID" value="CAG9326185.1"/>
    <property type="molecule type" value="Genomic_DNA"/>
</dbReference>
<dbReference type="InterPro" id="IPR050888">
    <property type="entry name" value="ZnF_C2H2-type_TF"/>
</dbReference>
<protein>
    <recommendedName>
        <fullName evidence="9">C2H2-type domain-containing protein</fullName>
    </recommendedName>
</protein>
<keyword evidence="11" id="KW-1185">Reference proteome</keyword>
<dbReference type="PANTHER" id="PTHR24406">
    <property type="entry name" value="TRANSCRIPTIONAL REPRESSOR CTCFL-RELATED"/>
    <property type="match status" value="1"/>
</dbReference>
<accession>A0AAU9JIU4</accession>
<dbReference type="Gene3D" id="3.30.160.60">
    <property type="entry name" value="Classic Zinc Finger"/>
    <property type="match status" value="2"/>
</dbReference>
<feature type="domain" description="C2H2-type" evidence="9">
    <location>
        <begin position="94"/>
        <end position="122"/>
    </location>
</feature>
<evidence type="ECO:0000256" key="5">
    <source>
        <dbReference type="ARBA" id="ARBA00022833"/>
    </source>
</evidence>
<evidence type="ECO:0000256" key="1">
    <source>
        <dbReference type="ARBA" id="ARBA00004123"/>
    </source>
</evidence>
<dbReference type="Pfam" id="PF00096">
    <property type="entry name" value="zf-C2H2"/>
    <property type="match status" value="2"/>
</dbReference>
<comment type="subcellular location">
    <subcellularLocation>
        <location evidence="1">Nucleus</location>
    </subcellularLocation>
</comment>
<dbReference type="GO" id="GO:0005634">
    <property type="term" value="C:nucleus"/>
    <property type="evidence" value="ECO:0007669"/>
    <property type="project" value="UniProtKB-SubCell"/>
</dbReference>
<gene>
    <name evidence="10" type="ORF">BSTOLATCC_MIC40617</name>
</gene>
<dbReference type="GO" id="GO:0008270">
    <property type="term" value="F:zinc ion binding"/>
    <property type="evidence" value="ECO:0007669"/>
    <property type="project" value="UniProtKB-KW"/>
</dbReference>
<keyword evidence="3" id="KW-0677">Repeat</keyword>
<evidence type="ECO:0000256" key="8">
    <source>
        <dbReference type="SAM" id="MobiDB-lite"/>
    </source>
</evidence>
<name>A0AAU9JIU4_9CILI</name>
<dbReference type="InterPro" id="IPR013087">
    <property type="entry name" value="Znf_C2H2_type"/>
</dbReference>
<feature type="region of interest" description="Disordered" evidence="8">
    <location>
        <begin position="1"/>
        <end position="20"/>
    </location>
</feature>
<organism evidence="10 11">
    <name type="scientific">Blepharisma stoltei</name>
    <dbReference type="NCBI Taxonomy" id="1481888"/>
    <lineage>
        <taxon>Eukaryota</taxon>
        <taxon>Sar</taxon>
        <taxon>Alveolata</taxon>
        <taxon>Ciliophora</taxon>
        <taxon>Postciliodesmatophora</taxon>
        <taxon>Heterotrichea</taxon>
        <taxon>Heterotrichida</taxon>
        <taxon>Blepharismidae</taxon>
        <taxon>Blepharisma</taxon>
    </lineage>
</organism>
<evidence type="ECO:0000256" key="7">
    <source>
        <dbReference type="PROSITE-ProRule" id="PRU00042"/>
    </source>
</evidence>
<evidence type="ECO:0000313" key="11">
    <source>
        <dbReference type="Proteomes" id="UP001162131"/>
    </source>
</evidence>
<keyword evidence="2" id="KW-0479">Metal-binding</keyword>
<reference evidence="10" key="1">
    <citation type="submission" date="2021-09" db="EMBL/GenBank/DDBJ databases">
        <authorList>
            <consortium name="AG Swart"/>
            <person name="Singh M."/>
            <person name="Singh A."/>
            <person name="Seah K."/>
            <person name="Emmerich C."/>
        </authorList>
    </citation>
    <scope>NUCLEOTIDE SEQUENCE</scope>
    <source>
        <strain evidence="10">ATCC30299</strain>
    </source>
</reference>